<feature type="domain" description="LEM" evidence="3">
    <location>
        <begin position="1"/>
        <end position="46"/>
    </location>
</feature>
<feature type="region of interest" description="Disordered" evidence="1">
    <location>
        <begin position="370"/>
        <end position="403"/>
    </location>
</feature>
<feature type="transmembrane region" description="Helical" evidence="2">
    <location>
        <begin position="213"/>
        <end position="233"/>
    </location>
</feature>
<evidence type="ECO:0000313" key="5">
    <source>
        <dbReference type="Proteomes" id="UP000198406"/>
    </source>
</evidence>
<evidence type="ECO:0000256" key="1">
    <source>
        <dbReference type="SAM" id="MobiDB-lite"/>
    </source>
</evidence>
<feature type="region of interest" description="Disordered" evidence="1">
    <location>
        <begin position="42"/>
        <end position="75"/>
    </location>
</feature>
<dbReference type="InterPro" id="IPR003887">
    <property type="entry name" value="LEM_dom"/>
</dbReference>
<feature type="region of interest" description="Disordered" evidence="1">
    <location>
        <begin position="281"/>
        <end position="316"/>
    </location>
</feature>
<dbReference type="EMBL" id="BDSP01000259">
    <property type="protein sequence ID" value="GAX27718.1"/>
    <property type="molecule type" value="Genomic_DNA"/>
</dbReference>
<evidence type="ECO:0000313" key="4">
    <source>
        <dbReference type="EMBL" id="GAX27718.1"/>
    </source>
</evidence>
<proteinExistence type="predicted"/>
<dbReference type="AlphaFoldDB" id="A0A1Z5KP53"/>
<feature type="compositionally biased region" description="Polar residues" evidence="1">
    <location>
        <begin position="64"/>
        <end position="75"/>
    </location>
</feature>
<keyword evidence="5" id="KW-1185">Reference proteome</keyword>
<keyword evidence="2" id="KW-0812">Transmembrane</keyword>
<comment type="caution">
    <text evidence="4">The sequence shown here is derived from an EMBL/GenBank/DDBJ whole genome shotgun (WGS) entry which is preliminary data.</text>
</comment>
<dbReference type="InParanoid" id="A0A1Z5KP53"/>
<keyword evidence="2" id="KW-0472">Membrane</keyword>
<name>A0A1Z5KP53_FISSO</name>
<gene>
    <name evidence="4" type="ORF">FisN_13Hh184</name>
</gene>
<evidence type="ECO:0000259" key="3">
    <source>
        <dbReference type="PROSITE" id="PS50954"/>
    </source>
</evidence>
<keyword evidence="2" id="KW-1133">Transmembrane helix</keyword>
<dbReference type="PROSITE" id="PS50954">
    <property type="entry name" value="LEM"/>
    <property type="match status" value="1"/>
</dbReference>
<evidence type="ECO:0000256" key="2">
    <source>
        <dbReference type="SAM" id="Phobius"/>
    </source>
</evidence>
<feature type="transmembrane region" description="Helical" evidence="2">
    <location>
        <begin position="184"/>
        <end position="201"/>
    </location>
</feature>
<accession>A0A1Z5KP53</accession>
<dbReference type="OrthoDB" id="56981at2759"/>
<protein>
    <recommendedName>
        <fullName evidence="3">LEM domain-containing protein</fullName>
    </recommendedName>
</protein>
<organism evidence="4 5">
    <name type="scientific">Fistulifera solaris</name>
    <name type="common">Oleaginous diatom</name>
    <dbReference type="NCBI Taxonomy" id="1519565"/>
    <lineage>
        <taxon>Eukaryota</taxon>
        <taxon>Sar</taxon>
        <taxon>Stramenopiles</taxon>
        <taxon>Ochrophyta</taxon>
        <taxon>Bacillariophyta</taxon>
        <taxon>Bacillariophyceae</taxon>
        <taxon>Bacillariophycidae</taxon>
        <taxon>Naviculales</taxon>
        <taxon>Naviculaceae</taxon>
        <taxon>Fistulifera</taxon>
    </lineage>
</organism>
<feature type="compositionally biased region" description="Polar residues" evidence="1">
    <location>
        <begin position="47"/>
        <end position="57"/>
    </location>
</feature>
<sequence>MSAILPPNDERIRRFLRQAGVDENSPIDPVSRDALLELLRQEDTNEETANIPTNSAEASEISPMEQNESLLPAPTSSSSEERLVQMMQQQTRMILDLHKRMDYLTELVLQNNDNKNNIQQPASREELNRQIDELFHKVQMYEQNAETTFTTTSPTNHAKQSFVPHLYQVVQIFLALRRRLAPNFDAGLIVKVVFILSILFTRLGRRHIGDEDWLWHFYRLHLLVFFVVGGFLYQTGMLKVNYIFYVQEKYIHRIVWKGETLGDIEQEVNDALERYAQRMRPQGQRLPLRPRNEPSGTDNAEDQRPEQPPPGWRDTFIGGVIEPAPQNEQERGRHFLRDVGFFIGSFFLSIFPMWRPEALARPAVVEVNDEADDGNGLPDIAAPADVVQPAEDDEDVTEEAKTD</sequence>
<reference evidence="4 5" key="1">
    <citation type="journal article" date="2015" name="Plant Cell">
        <title>Oil accumulation by the oleaginous diatom Fistulifera solaris as revealed by the genome and transcriptome.</title>
        <authorList>
            <person name="Tanaka T."/>
            <person name="Maeda Y."/>
            <person name="Veluchamy A."/>
            <person name="Tanaka M."/>
            <person name="Abida H."/>
            <person name="Marechal E."/>
            <person name="Bowler C."/>
            <person name="Muto M."/>
            <person name="Sunaga Y."/>
            <person name="Tanaka M."/>
            <person name="Yoshino T."/>
            <person name="Taniguchi T."/>
            <person name="Fukuda Y."/>
            <person name="Nemoto M."/>
            <person name="Matsumoto M."/>
            <person name="Wong P.S."/>
            <person name="Aburatani S."/>
            <person name="Fujibuchi W."/>
        </authorList>
    </citation>
    <scope>NUCLEOTIDE SEQUENCE [LARGE SCALE GENOMIC DNA]</scope>
    <source>
        <strain evidence="4 5">JPCC DA0580</strain>
    </source>
</reference>
<dbReference type="Proteomes" id="UP000198406">
    <property type="component" value="Unassembled WGS sequence"/>
</dbReference>